<accession>A0ABS7XD45</accession>
<feature type="domain" description="HTH araC/xylS-type" evidence="4">
    <location>
        <begin position="61"/>
        <end position="166"/>
    </location>
</feature>
<dbReference type="EMBL" id="JAERPS020000007">
    <property type="protein sequence ID" value="MBZ9613474.1"/>
    <property type="molecule type" value="Genomic_DNA"/>
</dbReference>
<protein>
    <submittedName>
        <fullName evidence="5">Helix-turn-helix transcriptional regulator</fullName>
    </submittedName>
</protein>
<reference evidence="5 6" key="2">
    <citation type="submission" date="2021-08" db="EMBL/GenBank/DDBJ databases">
        <title>Rheinheimera aquimaris sp. nov., isolated from seawater of the East Sea in Korea.</title>
        <authorList>
            <person name="Kim K.H."/>
            <person name="Wenting R."/>
            <person name="Kim K.R."/>
            <person name="Jeon C.O."/>
        </authorList>
    </citation>
    <scope>NUCLEOTIDE SEQUENCE [LARGE SCALE GENOMIC DNA]</scope>
    <source>
        <strain evidence="5 6">MA-13</strain>
    </source>
</reference>
<dbReference type="PRINTS" id="PR00032">
    <property type="entry name" value="HTHARAC"/>
</dbReference>
<dbReference type="InterPro" id="IPR018060">
    <property type="entry name" value="HTH_AraC"/>
</dbReference>
<dbReference type="InterPro" id="IPR020449">
    <property type="entry name" value="Tscrpt_reg_AraC-type_HTH"/>
</dbReference>
<evidence type="ECO:0000256" key="3">
    <source>
        <dbReference type="ARBA" id="ARBA00023163"/>
    </source>
</evidence>
<dbReference type="InterPro" id="IPR018062">
    <property type="entry name" value="HTH_AraC-typ_CS"/>
</dbReference>
<dbReference type="PROSITE" id="PS01124">
    <property type="entry name" value="HTH_ARAC_FAMILY_2"/>
    <property type="match status" value="1"/>
</dbReference>
<evidence type="ECO:0000256" key="1">
    <source>
        <dbReference type="ARBA" id="ARBA00023015"/>
    </source>
</evidence>
<gene>
    <name evidence="5" type="ORF">I4W93_017925</name>
</gene>
<organism evidence="5 6">
    <name type="scientific">Rheinheimera maricola</name>
    <dbReference type="NCBI Taxonomy" id="2793282"/>
    <lineage>
        <taxon>Bacteria</taxon>
        <taxon>Pseudomonadati</taxon>
        <taxon>Pseudomonadota</taxon>
        <taxon>Gammaproteobacteria</taxon>
        <taxon>Chromatiales</taxon>
        <taxon>Chromatiaceae</taxon>
        <taxon>Rheinheimera</taxon>
    </lineage>
</organism>
<evidence type="ECO:0000256" key="2">
    <source>
        <dbReference type="ARBA" id="ARBA00023125"/>
    </source>
</evidence>
<keyword evidence="1" id="KW-0805">Transcription regulation</keyword>
<evidence type="ECO:0000259" key="4">
    <source>
        <dbReference type="PROSITE" id="PS01124"/>
    </source>
</evidence>
<name>A0ABS7XD45_9GAMM</name>
<sequence length="174" mass="19074">MPKLPTTSPSRCSGPLLFSAFPDLSFIYIASLPITAAPDELVATTDNAKYQRSALGETQAQRIAAKVQQAVHSGQLYLDPALTLYKLAEHIGVSAQYLSQTLNQTLQQSFYDYINEARIAAAMQQLQQTDDSVLTIAMAVGFNARSSFYKAFKNCTGLTPAEYRAQRSMPGRAR</sequence>
<dbReference type="Pfam" id="PF12833">
    <property type="entry name" value="HTH_18"/>
    <property type="match status" value="1"/>
</dbReference>
<dbReference type="SUPFAM" id="SSF46689">
    <property type="entry name" value="Homeodomain-like"/>
    <property type="match status" value="1"/>
</dbReference>
<dbReference type="PROSITE" id="PS00041">
    <property type="entry name" value="HTH_ARAC_FAMILY_1"/>
    <property type="match status" value="1"/>
</dbReference>
<dbReference type="PANTHER" id="PTHR43280:SF2">
    <property type="entry name" value="HTH-TYPE TRANSCRIPTIONAL REGULATOR EXSA"/>
    <property type="match status" value="1"/>
</dbReference>
<dbReference type="PANTHER" id="PTHR43280">
    <property type="entry name" value="ARAC-FAMILY TRANSCRIPTIONAL REGULATOR"/>
    <property type="match status" value="1"/>
</dbReference>
<evidence type="ECO:0000313" key="5">
    <source>
        <dbReference type="EMBL" id="MBZ9613474.1"/>
    </source>
</evidence>
<proteinExistence type="predicted"/>
<keyword evidence="6" id="KW-1185">Reference proteome</keyword>
<comment type="caution">
    <text evidence="5">The sequence shown here is derived from an EMBL/GenBank/DDBJ whole genome shotgun (WGS) entry which is preliminary data.</text>
</comment>
<evidence type="ECO:0000313" key="6">
    <source>
        <dbReference type="Proteomes" id="UP000663814"/>
    </source>
</evidence>
<dbReference type="Gene3D" id="1.10.10.60">
    <property type="entry name" value="Homeodomain-like"/>
    <property type="match status" value="2"/>
</dbReference>
<dbReference type="RefSeq" id="WP_205312091.1">
    <property type="nucleotide sequence ID" value="NZ_JAERPS020000007.1"/>
</dbReference>
<reference evidence="5 6" key="1">
    <citation type="submission" date="2020-12" db="EMBL/GenBank/DDBJ databases">
        <authorList>
            <person name="Ruan W."/>
            <person name="Khan S.A."/>
            <person name="Jeon C.O."/>
        </authorList>
    </citation>
    <scope>NUCLEOTIDE SEQUENCE [LARGE SCALE GENOMIC DNA]</scope>
    <source>
        <strain evidence="5 6">MA-13</strain>
    </source>
</reference>
<keyword evidence="2" id="KW-0238">DNA-binding</keyword>
<dbReference type="InterPro" id="IPR009057">
    <property type="entry name" value="Homeodomain-like_sf"/>
</dbReference>
<keyword evidence="3" id="KW-0804">Transcription</keyword>
<dbReference type="Proteomes" id="UP000663814">
    <property type="component" value="Unassembled WGS sequence"/>
</dbReference>
<dbReference type="SMART" id="SM00342">
    <property type="entry name" value="HTH_ARAC"/>
    <property type="match status" value="1"/>
</dbReference>